<accession>A0ABR2TBC9</accession>
<name>A0ABR2TBC9_9ROSI</name>
<reference evidence="1 2" key="1">
    <citation type="journal article" date="2024" name="G3 (Bethesda)">
        <title>Genome assembly of Hibiscus sabdariffa L. provides insights into metabolisms of medicinal natural products.</title>
        <authorList>
            <person name="Kim T."/>
        </authorList>
    </citation>
    <scope>NUCLEOTIDE SEQUENCE [LARGE SCALE GENOMIC DNA]</scope>
    <source>
        <strain evidence="1">TK-2024</strain>
        <tissue evidence="1">Old leaves</tissue>
    </source>
</reference>
<gene>
    <name evidence="1" type="ORF">V6N11_076870</name>
</gene>
<dbReference type="Proteomes" id="UP001396334">
    <property type="component" value="Unassembled WGS sequence"/>
</dbReference>
<evidence type="ECO:0000313" key="1">
    <source>
        <dbReference type="EMBL" id="KAK9034813.1"/>
    </source>
</evidence>
<protein>
    <submittedName>
        <fullName evidence="1">Uncharacterized protein</fullName>
    </submittedName>
</protein>
<sequence length="98" mass="11018">MFPSQCSNFVEILLGCSLGEVDFPFRGTSSFFLEALVWLEVTSDNEWLWDGGLAHMTGGWVWVSPVIMVSDLVLGKRWDYNEFCHDGSNANEIVARAI</sequence>
<proteinExistence type="predicted"/>
<evidence type="ECO:0000313" key="2">
    <source>
        <dbReference type="Proteomes" id="UP001396334"/>
    </source>
</evidence>
<dbReference type="EMBL" id="JBBPBN010000006">
    <property type="protein sequence ID" value="KAK9034813.1"/>
    <property type="molecule type" value="Genomic_DNA"/>
</dbReference>
<keyword evidence="2" id="KW-1185">Reference proteome</keyword>
<organism evidence="1 2">
    <name type="scientific">Hibiscus sabdariffa</name>
    <name type="common">roselle</name>
    <dbReference type="NCBI Taxonomy" id="183260"/>
    <lineage>
        <taxon>Eukaryota</taxon>
        <taxon>Viridiplantae</taxon>
        <taxon>Streptophyta</taxon>
        <taxon>Embryophyta</taxon>
        <taxon>Tracheophyta</taxon>
        <taxon>Spermatophyta</taxon>
        <taxon>Magnoliopsida</taxon>
        <taxon>eudicotyledons</taxon>
        <taxon>Gunneridae</taxon>
        <taxon>Pentapetalae</taxon>
        <taxon>rosids</taxon>
        <taxon>malvids</taxon>
        <taxon>Malvales</taxon>
        <taxon>Malvaceae</taxon>
        <taxon>Malvoideae</taxon>
        <taxon>Hibiscus</taxon>
    </lineage>
</organism>
<comment type="caution">
    <text evidence="1">The sequence shown here is derived from an EMBL/GenBank/DDBJ whole genome shotgun (WGS) entry which is preliminary data.</text>
</comment>